<sequence length="123" mass="13229">MSRWRYVAGMDDAVTPEVRALLDKGGPLTIELHELLLELFPDAVLTADSENIGYGTTTGYKGLKFTVAPFTGYVRLGIAGGASLPDPAKLMQGTGKVHRHIKIRSVDELAAPALRDLLVAALR</sequence>
<name>A0A428XX45_KIBAR</name>
<evidence type="ECO:0000259" key="1">
    <source>
        <dbReference type="Pfam" id="PF08818"/>
    </source>
</evidence>
<gene>
    <name evidence="2" type="ORF">DMH04_55215</name>
</gene>
<feature type="domain" description="YdhG-like" evidence="1">
    <location>
        <begin position="31"/>
        <end position="121"/>
    </location>
</feature>
<reference evidence="2 3" key="1">
    <citation type="submission" date="2018-05" db="EMBL/GenBank/DDBJ databases">
        <title>Evolution of GPA BGCs.</title>
        <authorList>
            <person name="Waglechner N."/>
            <person name="Wright G.D."/>
        </authorList>
    </citation>
    <scope>NUCLEOTIDE SEQUENCE [LARGE SCALE GENOMIC DNA]</scope>
    <source>
        <strain evidence="2 3">A82846</strain>
    </source>
</reference>
<dbReference type="Proteomes" id="UP000287547">
    <property type="component" value="Unassembled WGS sequence"/>
</dbReference>
<comment type="caution">
    <text evidence="2">The sequence shown here is derived from an EMBL/GenBank/DDBJ whole genome shotgun (WGS) entry which is preliminary data.</text>
</comment>
<dbReference type="EMBL" id="QHKI01000126">
    <property type="protein sequence ID" value="RSM59895.1"/>
    <property type="molecule type" value="Genomic_DNA"/>
</dbReference>
<dbReference type="OrthoDB" id="9811812at2"/>
<dbReference type="InterPro" id="IPR014922">
    <property type="entry name" value="YdhG-like"/>
</dbReference>
<protein>
    <recommendedName>
        <fullName evidence="1">YdhG-like domain-containing protein</fullName>
    </recommendedName>
</protein>
<proteinExistence type="predicted"/>
<dbReference type="AlphaFoldDB" id="A0A428XX45"/>
<organism evidence="2 3">
    <name type="scientific">Kibdelosporangium aridum</name>
    <dbReference type="NCBI Taxonomy" id="2030"/>
    <lineage>
        <taxon>Bacteria</taxon>
        <taxon>Bacillati</taxon>
        <taxon>Actinomycetota</taxon>
        <taxon>Actinomycetes</taxon>
        <taxon>Pseudonocardiales</taxon>
        <taxon>Pseudonocardiaceae</taxon>
        <taxon>Kibdelosporangium</taxon>
    </lineage>
</organism>
<evidence type="ECO:0000313" key="3">
    <source>
        <dbReference type="Proteomes" id="UP000287547"/>
    </source>
</evidence>
<accession>A0A428XX45</accession>
<evidence type="ECO:0000313" key="2">
    <source>
        <dbReference type="EMBL" id="RSM59895.1"/>
    </source>
</evidence>
<dbReference type="Pfam" id="PF08818">
    <property type="entry name" value="DUF1801"/>
    <property type="match status" value="1"/>
</dbReference>